<dbReference type="AlphaFoldDB" id="A0AA39U254"/>
<proteinExistence type="predicted"/>
<accession>A0AA39U254</accession>
<evidence type="ECO:0000313" key="1">
    <source>
        <dbReference type="EMBL" id="KAK0609360.1"/>
    </source>
</evidence>
<evidence type="ECO:0000313" key="2">
    <source>
        <dbReference type="Proteomes" id="UP001174934"/>
    </source>
</evidence>
<feature type="non-terminal residue" evidence="1">
    <location>
        <position position="1"/>
    </location>
</feature>
<protein>
    <submittedName>
        <fullName evidence="1">Uncharacterized protein</fullName>
    </submittedName>
</protein>
<name>A0AA39U254_9PEZI</name>
<gene>
    <name evidence="1" type="ORF">B0T17DRAFT_630674</name>
</gene>
<reference evidence="1" key="1">
    <citation type="submission" date="2023-06" db="EMBL/GenBank/DDBJ databases">
        <title>Genome-scale phylogeny and comparative genomics of the fungal order Sordariales.</title>
        <authorList>
            <consortium name="Lawrence Berkeley National Laboratory"/>
            <person name="Hensen N."/>
            <person name="Bonometti L."/>
            <person name="Westerberg I."/>
            <person name="Brannstrom I.O."/>
            <person name="Guillou S."/>
            <person name="Cros-Aarteil S."/>
            <person name="Calhoun S."/>
            <person name="Haridas S."/>
            <person name="Kuo A."/>
            <person name="Mondo S."/>
            <person name="Pangilinan J."/>
            <person name="Riley R."/>
            <person name="LaButti K."/>
            <person name="Andreopoulos B."/>
            <person name="Lipzen A."/>
            <person name="Chen C."/>
            <person name="Yanf M."/>
            <person name="Daum C."/>
            <person name="Ng V."/>
            <person name="Clum A."/>
            <person name="Steindorff A."/>
            <person name="Ohm R."/>
            <person name="Martin F."/>
            <person name="Silar P."/>
            <person name="Natvig D."/>
            <person name="Lalanne C."/>
            <person name="Gautier V."/>
            <person name="Ament-velasquez S.L."/>
            <person name="Kruys A."/>
            <person name="Hutchinson M.I."/>
            <person name="Powell A.J."/>
            <person name="Barry K."/>
            <person name="Miller A.N."/>
            <person name="Grigoriev I.V."/>
            <person name="Debuchy R."/>
            <person name="Gladieux P."/>
            <person name="Thoren M.H."/>
            <person name="Johannesson H."/>
        </authorList>
    </citation>
    <scope>NUCLEOTIDE SEQUENCE</scope>
    <source>
        <strain evidence="1">SMH3391-2</strain>
    </source>
</reference>
<organism evidence="1 2">
    <name type="scientific">Bombardia bombarda</name>
    <dbReference type="NCBI Taxonomy" id="252184"/>
    <lineage>
        <taxon>Eukaryota</taxon>
        <taxon>Fungi</taxon>
        <taxon>Dikarya</taxon>
        <taxon>Ascomycota</taxon>
        <taxon>Pezizomycotina</taxon>
        <taxon>Sordariomycetes</taxon>
        <taxon>Sordariomycetidae</taxon>
        <taxon>Sordariales</taxon>
        <taxon>Lasiosphaeriaceae</taxon>
        <taxon>Bombardia</taxon>
    </lineage>
</organism>
<comment type="caution">
    <text evidence="1">The sequence shown here is derived from an EMBL/GenBank/DDBJ whole genome shotgun (WGS) entry which is preliminary data.</text>
</comment>
<dbReference type="Proteomes" id="UP001174934">
    <property type="component" value="Unassembled WGS sequence"/>
</dbReference>
<dbReference type="EMBL" id="JAULSR010000014">
    <property type="protein sequence ID" value="KAK0609360.1"/>
    <property type="molecule type" value="Genomic_DNA"/>
</dbReference>
<keyword evidence="2" id="KW-1185">Reference proteome</keyword>
<sequence>VKRPNLALHDIFQEHNVLDNIPRGLLEGAKAPAAKAPAAKAMEMISNHPHPDAIHYHGLPEFAVAVSLASHSTATPTTLTDHLKNQIWGL</sequence>